<organism evidence="2 3">
    <name type="scientific">Monosiga brevicollis</name>
    <name type="common">Choanoflagellate</name>
    <dbReference type="NCBI Taxonomy" id="81824"/>
    <lineage>
        <taxon>Eukaryota</taxon>
        <taxon>Choanoflagellata</taxon>
        <taxon>Craspedida</taxon>
        <taxon>Salpingoecidae</taxon>
        <taxon>Monosiga</taxon>
    </lineage>
</organism>
<evidence type="ECO:0000313" key="2">
    <source>
        <dbReference type="EMBL" id="EDQ86326.1"/>
    </source>
</evidence>
<reference evidence="2 3" key="1">
    <citation type="journal article" date="2008" name="Nature">
        <title>The genome of the choanoflagellate Monosiga brevicollis and the origin of metazoans.</title>
        <authorList>
            <consortium name="JGI Sequencing"/>
            <person name="King N."/>
            <person name="Westbrook M.J."/>
            <person name="Young S.L."/>
            <person name="Kuo A."/>
            <person name="Abedin M."/>
            <person name="Chapman J."/>
            <person name="Fairclough S."/>
            <person name="Hellsten U."/>
            <person name="Isogai Y."/>
            <person name="Letunic I."/>
            <person name="Marr M."/>
            <person name="Pincus D."/>
            <person name="Putnam N."/>
            <person name="Rokas A."/>
            <person name="Wright K.J."/>
            <person name="Zuzow R."/>
            <person name="Dirks W."/>
            <person name="Good M."/>
            <person name="Goodstein D."/>
            <person name="Lemons D."/>
            <person name="Li W."/>
            <person name="Lyons J.B."/>
            <person name="Morris A."/>
            <person name="Nichols S."/>
            <person name="Richter D.J."/>
            <person name="Salamov A."/>
            <person name="Bork P."/>
            <person name="Lim W.A."/>
            <person name="Manning G."/>
            <person name="Miller W.T."/>
            <person name="McGinnis W."/>
            <person name="Shapiro H."/>
            <person name="Tjian R."/>
            <person name="Grigoriev I.V."/>
            <person name="Rokhsar D."/>
        </authorList>
    </citation>
    <scope>NUCLEOTIDE SEQUENCE [LARGE SCALE GENOMIC DNA]</scope>
    <source>
        <strain evidence="3">MX1 / ATCC 50154</strain>
    </source>
</reference>
<dbReference type="SUPFAM" id="SSF51445">
    <property type="entry name" value="(Trans)glycosidases"/>
    <property type="match status" value="1"/>
</dbReference>
<dbReference type="KEGG" id="mbr:MONBRDRAFT_11171"/>
<sequence length="538" mass="57403">MTGHFLRPGALVPGFLRADGSYNWNADPAQRRVLQAGIARGVNLTMAFSNSPPYFMTNSGSVTGASDGGNNLRDDQYAALADYLATVVARFAQDPALGPIVFDAVTPLNEPVSSWWRYGNDQEGCHFDRDKQSDAIEALGAALARHNVSQTTVAGPEENNLDDSLASLQVYSQEALAYLGLVTTHTYNGDHRAALAAFAADHDKSLWNSEFGNGNGPIQGGLQLAQRIVEDINFLNETVWTLWQLVDLDTPPGYSGWGLLGASAHEDQLYHLRYGGDNGLCLQYDAAVDGATLVLANCTATANQANSQIRAGNQTGLCLDAWGKAMQLGDAVRLYGCWGGANQQWSLDQAQGWVRLNNASGACLGTSGAAPSINQCADAATWLLQPVEEGVILPDGTRDRYVDAVVETWTVRKQYYAYKQFTSFVRPGDVVYAVQDETGNNTVAVRKPNGTLALVLVNPGESVVNRSVDLSAIITSSAFGHVWATSDSATLNCTQVATVAVEHGLANVTLAAASISTLVVHPTAASRRQGHLPPSRTS</sequence>
<dbReference type="Proteomes" id="UP000001357">
    <property type="component" value="Unassembled WGS sequence"/>
</dbReference>
<dbReference type="PROSITE" id="PS50231">
    <property type="entry name" value="RICIN_B_LECTIN"/>
    <property type="match status" value="1"/>
</dbReference>
<dbReference type="InterPro" id="IPR035992">
    <property type="entry name" value="Ricin_B-like_lectins"/>
</dbReference>
<dbReference type="Gene3D" id="2.60.40.1180">
    <property type="entry name" value="Golgi alpha-mannosidase II"/>
    <property type="match status" value="1"/>
</dbReference>
<dbReference type="eggNOG" id="ENOG502QQKZ">
    <property type="taxonomic scope" value="Eukaryota"/>
</dbReference>
<feature type="domain" description="Ricin B lectin" evidence="1">
    <location>
        <begin position="266"/>
        <end position="385"/>
    </location>
</feature>
<dbReference type="STRING" id="81824.A9V8E7"/>
<protein>
    <recommendedName>
        <fullName evidence="1">Ricin B lectin domain-containing protein</fullName>
    </recommendedName>
</protein>
<dbReference type="SMART" id="SM00458">
    <property type="entry name" value="RICIN"/>
    <property type="match status" value="1"/>
</dbReference>
<dbReference type="InterPro" id="IPR039514">
    <property type="entry name" value="6GAL-like"/>
</dbReference>
<dbReference type="InParanoid" id="A9V8E7"/>
<dbReference type="GeneID" id="5894121"/>
<dbReference type="InterPro" id="IPR000772">
    <property type="entry name" value="Ricin_B_lectin"/>
</dbReference>
<dbReference type="GO" id="GO:0004553">
    <property type="term" value="F:hydrolase activity, hydrolyzing O-glycosyl compounds"/>
    <property type="evidence" value="ECO:0007669"/>
    <property type="project" value="InterPro"/>
</dbReference>
<name>A9V8E7_MONBE</name>
<dbReference type="Pfam" id="PF14587">
    <property type="entry name" value="Glyco_hydr_30_2"/>
    <property type="match status" value="1"/>
</dbReference>
<gene>
    <name evidence="2" type="ORF">MONBRDRAFT_11171</name>
</gene>
<dbReference type="PANTHER" id="PTHR42767:SF1">
    <property type="entry name" value="ENDO-BETA-1,6-GALACTANASE-LIKE DOMAIN-CONTAINING PROTEIN"/>
    <property type="match status" value="1"/>
</dbReference>
<keyword evidence="3" id="KW-1185">Reference proteome</keyword>
<dbReference type="EMBL" id="CH991567">
    <property type="protein sequence ID" value="EDQ86326.1"/>
    <property type="molecule type" value="Genomic_DNA"/>
</dbReference>
<evidence type="ECO:0000313" key="3">
    <source>
        <dbReference type="Proteomes" id="UP000001357"/>
    </source>
</evidence>
<dbReference type="RefSeq" id="XP_001748996.1">
    <property type="nucleotide sequence ID" value="XM_001748944.1"/>
</dbReference>
<dbReference type="InterPro" id="IPR017853">
    <property type="entry name" value="GH"/>
</dbReference>
<dbReference type="Gene3D" id="2.80.10.50">
    <property type="match status" value="1"/>
</dbReference>
<proteinExistence type="predicted"/>
<dbReference type="InterPro" id="IPR039743">
    <property type="entry name" value="6GAL/EXGAL"/>
</dbReference>
<dbReference type="PANTHER" id="PTHR42767">
    <property type="entry name" value="ENDO-BETA-1,6-GALACTANASE"/>
    <property type="match status" value="1"/>
</dbReference>
<dbReference type="InterPro" id="IPR013780">
    <property type="entry name" value="Glyco_hydro_b"/>
</dbReference>
<dbReference type="CDD" id="cd00161">
    <property type="entry name" value="beta-trefoil_Ricin-like"/>
    <property type="match status" value="1"/>
</dbReference>
<dbReference type="Pfam" id="PF00652">
    <property type="entry name" value="Ricin_B_lectin"/>
    <property type="match status" value="1"/>
</dbReference>
<accession>A9V8E7</accession>
<dbReference type="Gene3D" id="3.20.20.80">
    <property type="entry name" value="Glycosidases"/>
    <property type="match status" value="1"/>
</dbReference>
<dbReference type="AlphaFoldDB" id="A9V8E7"/>
<dbReference type="SUPFAM" id="SSF50370">
    <property type="entry name" value="Ricin B-like lectins"/>
    <property type="match status" value="1"/>
</dbReference>
<evidence type="ECO:0000259" key="1">
    <source>
        <dbReference type="SMART" id="SM00458"/>
    </source>
</evidence>